<dbReference type="RefSeq" id="WP_353709403.1">
    <property type="nucleotide sequence ID" value="NZ_CP159290.1"/>
</dbReference>
<evidence type="ECO:0000313" key="1">
    <source>
        <dbReference type="EMBL" id="XCH31979.1"/>
    </source>
</evidence>
<accession>A0AAU8G6X1</accession>
<organism evidence="1">
    <name type="scientific">Cellulosimicrobium sp. ES-005</name>
    <dbReference type="NCBI Taxonomy" id="3163031"/>
    <lineage>
        <taxon>Bacteria</taxon>
        <taxon>Bacillati</taxon>
        <taxon>Actinomycetota</taxon>
        <taxon>Actinomycetes</taxon>
        <taxon>Micrococcales</taxon>
        <taxon>Promicromonosporaceae</taxon>
        <taxon>Cellulosimicrobium</taxon>
    </lineage>
</organism>
<protein>
    <submittedName>
        <fullName evidence="1">Uncharacterized protein</fullName>
    </submittedName>
</protein>
<dbReference type="AlphaFoldDB" id="A0AAU8G6X1"/>
<gene>
    <name evidence="1" type="ORF">ABRQ22_10005</name>
</gene>
<reference evidence="1" key="1">
    <citation type="submission" date="2024-06" db="EMBL/GenBank/DDBJ databases">
        <title>Complete genome sequence of the cellulolytic actinobacterium, Cellulosimicrobium ES-005.</title>
        <authorList>
            <person name="Matthews C.T."/>
            <person name="Underwood K.D."/>
            <person name="Ghanchi K.M."/>
            <person name="Fields S.D."/>
            <person name="Gardner S.G."/>
        </authorList>
    </citation>
    <scope>NUCLEOTIDE SEQUENCE</scope>
    <source>
        <strain evidence="1">ES-005</strain>
    </source>
</reference>
<name>A0AAU8G6X1_9MICO</name>
<proteinExistence type="predicted"/>
<dbReference type="EMBL" id="CP159290">
    <property type="protein sequence ID" value="XCH31979.1"/>
    <property type="molecule type" value="Genomic_DNA"/>
</dbReference>
<sequence length="1098" mass="118263">MTSRELLDFRERSWGSWLSRVSLVAEAHGTIRQKNRQQALEVLGRIYRQTAPRDHSRILRRWPAVHVVTTTGVATDHFASNTFWPYLRDSVGVGAGDQGFQPTWGTAFLENLRALGLPTFEDSDDAGTRYVGRILMHSGMPTSCLDDYFELVSRRRAGIAGLSPEAFVAWASAQAARGALYAVDKPAARFLQYGGEFAVDVTGRVFDLLDVVSGGGDGADVALPGRFAAVAQELHRRGRVARAARGSSSTTNAAEQPRVVLDPFGFGLVLRLPSVTSVTDRATNWVVDADDTRQRVQARAMLAGLDEAPPTDVPVHRPVRMLSAALADREDLTTTLSVVDEADPLLAFDENGELRSAAVPLPGRPVWFLFPGAPDDLEVTGTRHVLTESPLPPGWAGWCLLLLDLENARSVSLASTESRRTVRGYASARVRLDDPVPGVRTTLGRPVYAELPSVVIPDELRGADWEVTLLGADGETPERWTSGDSGEPDEVWDQVERPVVGSYTLQVRGPWGRGTTRSFDVVEGLHAAATPSWRRFAEGGLQPARAMLRATDGVVLSRDDLELTASDRETTMRAGAHGRWLSLVVGPPHMTVAYLASGWSMPPSIRPLQLAQEDLVDEPGALVLDVGQAVDPRLHYLGSGGLRQVVEPRVGRNGVYQFNLARLTDTLRAFPQGVLALDPDGVLVVGQVRPRRLFSRVLPVDDGLELTDCVDVEGLTAFVYATTAPWLAPVSVPVVAGRAELPHHLRQAGPLVALVRIEDPWVPLDVPEWPSAGDGVLVGCEGHVVSEDAELTALSAFLADDGPAPAVVTDLSAVWTARGLAGELGIGSRAAEVTAALDRILRARPREALLSVTESRAPGELVPSFIIRSGLAWANLVAAHDDEPPIWTVRNVVPATLLSAADGEWTPEEVEAAVAVCGAEVISLLGGEDPAPSAGLLDAGARLFDESPEKRDAMLRQMGLVPKGLLSNDARVMAVIEYVKDRRAGRLGTIVKNAHQLFVEGQRFLEYVRSPVATVSVRARTPRDTDGGWRVVPAISLTYAFAARLAARGHTGAATWLKGSHKATWATLAEVAPELVTVDLVLAELLVSSTTTNRTEAR</sequence>